<reference evidence="2" key="1">
    <citation type="journal article" date="2014" name="Front. Microbiol.">
        <title>High frequency of phylogenetically diverse reductive dehalogenase-homologous genes in deep subseafloor sedimentary metagenomes.</title>
        <authorList>
            <person name="Kawai M."/>
            <person name="Futagami T."/>
            <person name="Toyoda A."/>
            <person name="Takaki Y."/>
            <person name="Nishi S."/>
            <person name="Hori S."/>
            <person name="Arai W."/>
            <person name="Tsubouchi T."/>
            <person name="Morono Y."/>
            <person name="Uchiyama I."/>
            <person name="Ito T."/>
            <person name="Fujiyama A."/>
            <person name="Inagaki F."/>
            <person name="Takami H."/>
        </authorList>
    </citation>
    <scope>NUCLEOTIDE SEQUENCE</scope>
    <source>
        <strain evidence="2">Expedition CK06-06</strain>
    </source>
</reference>
<protein>
    <recommendedName>
        <fullName evidence="3">Glycosyltransferase 2-like domain-containing protein</fullName>
    </recommendedName>
</protein>
<feature type="region of interest" description="Disordered" evidence="1">
    <location>
        <begin position="1"/>
        <end position="25"/>
    </location>
</feature>
<comment type="caution">
    <text evidence="2">The sequence shown here is derived from an EMBL/GenBank/DDBJ whole genome shotgun (WGS) entry which is preliminary data.</text>
</comment>
<name>X1U2R1_9ZZZZ</name>
<organism evidence="2">
    <name type="scientific">marine sediment metagenome</name>
    <dbReference type="NCBI Taxonomy" id="412755"/>
    <lineage>
        <taxon>unclassified sequences</taxon>
        <taxon>metagenomes</taxon>
        <taxon>ecological metagenomes</taxon>
    </lineage>
</organism>
<proteinExistence type="predicted"/>
<dbReference type="EMBL" id="BARW01032307">
    <property type="protein sequence ID" value="GAJ11858.1"/>
    <property type="molecule type" value="Genomic_DNA"/>
</dbReference>
<dbReference type="SUPFAM" id="SSF53448">
    <property type="entry name" value="Nucleotide-diphospho-sugar transferases"/>
    <property type="match status" value="1"/>
</dbReference>
<evidence type="ECO:0000256" key="1">
    <source>
        <dbReference type="SAM" id="MobiDB-lite"/>
    </source>
</evidence>
<dbReference type="AlphaFoldDB" id="X1U2R1"/>
<accession>X1U2R1</accession>
<evidence type="ECO:0000313" key="2">
    <source>
        <dbReference type="EMBL" id="GAJ11858.1"/>
    </source>
</evidence>
<feature type="non-terminal residue" evidence="2">
    <location>
        <position position="242"/>
    </location>
</feature>
<dbReference type="InterPro" id="IPR029044">
    <property type="entry name" value="Nucleotide-diphossugar_trans"/>
</dbReference>
<gene>
    <name evidence="2" type="ORF">S12H4_51172</name>
</gene>
<dbReference type="Gene3D" id="3.90.550.10">
    <property type="entry name" value="Spore Coat Polysaccharide Biosynthesis Protein SpsA, Chain A"/>
    <property type="match status" value="1"/>
</dbReference>
<sequence length="242" mass="27665">LPPKHDPRIPARTHPVPQPDIQIKPQPDIQIKPQPDIQIKPYKYKSASGLITPNKYRVARERDAWEGCLVTFIMPVVSRVGVTKTTVEGIMNHANFPHLFKVIAHPDLVNLKVWLEERGITVESAFYYPIVKAKNAIVQLCDTKYLFMFDNDLPPITPLKPMLDFMEANPSVGVCATAMEGSHQHSLLHYGASFKITEDRIWFSTPQKRVLPFIYTNYVHHGGTLFRMKLFKEVAYDVKYPG</sequence>
<feature type="non-terminal residue" evidence="2">
    <location>
        <position position="1"/>
    </location>
</feature>
<evidence type="ECO:0008006" key="3">
    <source>
        <dbReference type="Google" id="ProtNLM"/>
    </source>
</evidence>